<comment type="caution">
    <text evidence="1">The sequence shown here is derived from an EMBL/GenBank/DDBJ whole genome shotgun (WGS) entry which is preliminary data.</text>
</comment>
<evidence type="ECO:0000313" key="1">
    <source>
        <dbReference type="EMBL" id="KGJ92686.1"/>
    </source>
</evidence>
<dbReference type="PATRIC" id="fig|28229.4.peg.1977"/>
<name>A0A099KQD9_COLPS</name>
<dbReference type="EMBL" id="JQED01000017">
    <property type="protein sequence ID" value="KGJ92686.1"/>
    <property type="molecule type" value="Genomic_DNA"/>
</dbReference>
<evidence type="ECO:0008006" key="3">
    <source>
        <dbReference type="Google" id="ProtNLM"/>
    </source>
</evidence>
<gene>
    <name evidence="1" type="ORF">ND2E_2934</name>
</gene>
<dbReference type="Proteomes" id="UP000029843">
    <property type="component" value="Unassembled WGS sequence"/>
</dbReference>
<dbReference type="Pfam" id="PF14375">
    <property type="entry name" value="Cys_rich_CWC"/>
    <property type="match status" value="1"/>
</dbReference>
<accession>A0A099KQD9</accession>
<dbReference type="OrthoDB" id="5625686at2"/>
<proteinExistence type="predicted"/>
<dbReference type="InterPro" id="IPR032720">
    <property type="entry name" value="Cys_rich_CWC"/>
</dbReference>
<organism evidence="1 2">
    <name type="scientific">Colwellia psychrerythraea</name>
    <name type="common">Vibrio psychroerythus</name>
    <dbReference type="NCBI Taxonomy" id="28229"/>
    <lineage>
        <taxon>Bacteria</taxon>
        <taxon>Pseudomonadati</taxon>
        <taxon>Pseudomonadota</taxon>
        <taxon>Gammaproteobacteria</taxon>
        <taxon>Alteromonadales</taxon>
        <taxon>Colwelliaceae</taxon>
        <taxon>Colwellia</taxon>
    </lineage>
</organism>
<evidence type="ECO:0000313" key="2">
    <source>
        <dbReference type="Proteomes" id="UP000029843"/>
    </source>
</evidence>
<dbReference type="AlphaFoldDB" id="A0A099KQD9"/>
<reference evidence="1 2" key="1">
    <citation type="submission" date="2014-08" db="EMBL/GenBank/DDBJ databases">
        <title>Genomic and Phenotypic Diversity of Colwellia psychrerythraea strains from Disparate Marine Basins.</title>
        <authorList>
            <person name="Techtmann S.M."/>
            <person name="Stelling S.C."/>
            <person name="Utturkar S.M."/>
            <person name="Alshibli N."/>
            <person name="Harris A."/>
            <person name="Brown S.D."/>
            <person name="Hazen T.C."/>
        </authorList>
    </citation>
    <scope>NUCLEOTIDE SEQUENCE [LARGE SCALE GENOMIC DNA]</scope>
    <source>
        <strain evidence="1 2">ND2E</strain>
    </source>
</reference>
<sequence length="71" mass="7926">MTDKNDNSVCPLCQQKNHCGVKTASNCWCMNTQVPEALLAKIPAHQKGISCVCNACIDRYWLQQGLNTKEE</sequence>
<protein>
    <recommendedName>
        <fullName evidence="3">Cysteine-rich CWC family protein</fullName>
    </recommendedName>
</protein>
<dbReference type="RefSeq" id="WP_033093680.1">
    <property type="nucleotide sequence ID" value="NZ_JQED01000017.1"/>
</dbReference>